<reference evidence="1" key="2">
    <citation type="submission" date="2020-11" db="EMBL/GenBank/DDBJ databases">
        <authorList>
            <person name="McCartney M.A."/>
            <person name="Auch B."/>
            <person name="Kono T."/>
            <person name="Mallez S."/>
            <person name="Becker A."/>
            <person name="Gohl D.M."/>
            <person name="Silverstein K.A.T."/>
            <person name="Koren S."/>
            <person name="Bechman K.B."/>
            <person name="Herman A."/>
            <person name="Abrahante J.E."/>
            <person name="Garbe J."/>
        </authorList>
    </citation>
    <scope>NUCLEOTIDE SEQUENCE</scope>
    <source>
        <strain evidence="1">Duluth1</strain>
        <tissue evidence="1">Whole animal</tissue>
    </source>
</reference>
<organism evidence="1 2">
    <name type="scientific">Dreissena polymorpha</name>
    <name type="common">Zebra mussel</name>
    <name type="synonym">Mytilus polymorpha</name>
    <dbReference type="NCBI Taxonomy" id="45954"/>
    <lineage>
        <taxon>Eukaryota</taxon>
        <taxon>Metazoa</taxon>
        <taxon>Spiralia</taxon>
        <taxon>Lophotrochozoa</taxon>
        <taxon>Mollusca</taxon>
        <taxon>Bivalvia</taxon>
        <taxon>Autobranchia</taxon>
        <taxon>Heteroconchia</taxon>
        <taxon>Euheterodonta</taxon>
        <taxon>Imparidentia</taxon>
        <taxon>Neoheterodontei</taxon>
        <taxon>Myida</taxon>
        <taxon>Dreissenoidea</taxon>
        <taxon>Dreissenidae</taxon>
        <taxon>Dreissena</taxon>
    </lineage>
</organism>
<keyword evidence="2" id="KW-1185">Reference proteome</keyword>
<dbReference type="Proteomes" id="UP000828390">
    <property type="component" value="Unassembled WGS sequence"/>
</dbReference>
<gene>
    <name evidence="1" type="ORF">DPMN_036522</name>
</gene>
<proteinExistence type="predicted"/>
<comment type="caution">
    <text evidence="1">The sequence shown here is derived from an EMBL/GenBank/DDBJ whole genome shotgun (WGS) entry which is preliminary data.</text>
</comment>
<reference evidence="1" key="1">
    <citation type="journal article" date="2019" name="bioRxiv">
        <title>The Genome of the Zebra Mussel, Dreissena polymorpha: A Resource for Invasive Species Research.</title>
        <authorList>
            <person name="McCartney M.A."/>
            <person name="Auch B."/>
            <person name="Kono T."/>
            <person name="Mallez S."/>
            <person name="Zhang Y."/>
            <person name="Obille A."/>
            <person name="Becker A."/>
            <person name="Abrahante J.E."/>
            <person name="Garbe J."/>
            <person name="Badalamenti J.P."/>
            <person name="Herman A."/>
            <person name="Mangelson H."/>
            <person name="Liachko I."/>
            <person name="Sullivan S."/>
            <person name="Sone E.D."/>
            <person name="Koren S."/>
            <person name="Silverstein K.A.T."/>
            <person name="Beckman K.B."/>
            <person name="Gohl D.M."/>
        </authorList>
    </citation>
    <scope>NUCLEOTIDE SEQUENCE</scope>
    <source>
        <strain evidence="1">Duluth1</strain>
        <tissue evidence="1">Whole animal</tissue>
    </source>
</reference>
<evidence type="ECO:0000313" key="2">
    <source>
        <dbReference type="Proteomes" id="UP000828390"/>
    </source>
</evidence>
<dbReference type="AlphaFoldDB" id="A0A9D4M9K7"/>
<accession>A0A9D4M9K7</accession>
<evidence type="ECO:0000313" key="1">
    <source>
        <dbReference type="EMBL" id="KAH3873290.1"/>
    </source>
</evidence>
<dbReference type="EMBL" id="JAIWYP010000002">
    <property type="protein sequence ID" value="KAH3873290.1"/>
    <property type="molecule type" value="Genomic_DNA"/>
</dbReference>
<name>A0A9D4M9K7_DREPO</name>
<protein>
    <submittedName>
        <fullName evidence="1">Uncharacterized protein</fullName>
    </submittedName>
</protein>
<sequence>MVLVDGGLVWLVDKYWWEPVSGYNNPGNRSATLTFVQSVVTGTQSNLMKNKQI</sequence>